<dbReference type="Gene3D" id="3.20.180.10">
    <property type="entry name" value="PNP-oxidase-like"/>
    <property type="match status" value="1"/>
</dbReference>
<dbReference type="Proteomes" id="UP001500767">
    <property type="component" value="Unassembled WGS sequence"/>
</dbReference>
<protein>
    <recommendedName>
        <fullName evidence="1">DUF2470 domain-containing protein</fullName>
    </recommendedName>
</protein>
<keyword evidence="3" id="KW-1185">Reference proteome</keyword>
<dbReference type="EMBL" id="BAAAYR010000001">
    <property type="protein sequence ID" value="GAA3556627.1"/>
    <property type="molecule type" value="Genomic_DNA"/>
</dbReference>
<evidence type="ECO:0000313" key="2">
    <source>
        <dbReference type="EMBL" id="GAA3556627.1"/>
    </source>
</evidence>
<dbReference type="InterPro" id="IPR037119">
    <property type="entry name" value="Haem_oxidase_HugZ-like_sf"/>
</dbReference>
<dbReference type="RefSeq" id="WP_204911979.1">
    <property type="nucleotide sequence ID" value="NZ_BAAAYR010000001.1"/>
</dbReference>
<proteinExistence type="predicted"/>
<organism evidence="2 3">
    <name type="scientific">Microlunatus spumicola</name>
    <dbReference type="NCBI Taxonomy" id="81499"/>
    <lineage>
        <taxon>Bacteria</taxon>
        <taxon>Bacillati</taxon>
        <taxon>Actinomycetota</taxon>
        <taxon>Actinomycetes</taxon>
        <taxon>Propionibacteriales</taxon>
        <taxon>Propionibacteriaceae</taxon>
        <taxon>Microlunatus</taxon>
    </lineage>
</organism>
<sequence length="239" mass="24726">MDGRDAHDEAAVLARTVLGTCHEAVCVRVDGEEDAASGPVGLLAAGAQPYLVPSDPDRFFPTGTRLSCRVAIPDVGVVRCTGTTMPARTAGDDAAVVRTIEEHRGCLLGPVDPATLRVVPLLLTGLVVASPGGSPEPLTPRALAAAAPDWLLARGRRLTEHLEQEHAHDLAQLAATHGVPGASAVTLASLTTRGARLVCLGVEGVTTVEIAFDPPVRDAGELWRRLSSAPAVGRSTGPR</sequence>
<reference evidence="3" key="1">
    <citation type="journal article" date="2019" name="Int. J. Syst. Evol. Microbiol.">
        <title>The Global Catalogue of Microorganisms (GCM) 10K type strain sequencing project: providing services to taxonomists for standard genome sequencing and annotation.</title>
        <authorList>
            <consortium name="The Broad Institute Genomics Platform"/>
            <consortium name="The Broad Institute Genome Sequencing Center for Infectious Disease"/>
            <person name="Wu L."/>
            <person name="Ma J."/>
        </authorList>
    </citation>
    <scope>NUCLEOTIDE SEQUENCE [LARGE SCALE GENOMIC DNA]</scope>
    <source>
        <strain evidence="3">JCM 16540</strain>
    </source>
</reference>
<dbReference type="Pfam" id="PF10615">
    <property type="entry name" value="DUF2470"/>
    <property type="match status" value="1"/>
</dbReference>
<dbReference type="InterPro" id="IPR019595">
    <property type="entry name" value="DUF2470"/>
</dbReference>
<feature type="domain" description="DUF2470" evidence="1">
    <location>
        <begin position="157"/>
        <end position="226"/>
    </location>
</feature>
<evidence type="ECO:0000259" key="1">
    <source>
        <dbReference type="Pfam" id="PF10615"/>
    </source>
</evidence>
<name>A0ABP6WUN7_9ACTN</name>
<accession>A0ABP6WUN7</accession>
<evidence type="ECO:0000313" key="3">
    <source>
        <dbReference type="Proteomes" id="UP001500767"/>
    </source>
</evidence>
<comment type="caution">
    <text evidence="2">The sequence shown here is derived from an EMBL/GenBank/DDBJ whole genome shotgun (WGS) entry which is preliminary data.</text>
</comment>
<gene>
    <name evidence="2" type="ORF">GCM10022197_09780</name>
</gene>